<feature type="transmembrane region" description="Helical" evidence="6">
    <location>
        <begin position="12"/>
        <end position="35"/>
    </location>
</feature>
<gene>
    <name evidence="8" type="ORF">R4Z09_18970</name>
</gene>
<dbReference type="EMBL" id="CP137640">
    <property type="protein sequence ID" value="WVX79380.1"/>
    <property type="molecule type" value="Genomic_DNA"/>
</dbReference>
<feature type="transmembrane region" description="Helical" evidence="6">
    <location>
        <begin position="210"/>
        <end position="231"/>
    </location>
</feature>
<feature type="transmembrane region" description="Helical" evidence="6">
    <location>
        <begin position="243"/>
        <end position="262"/>
    </location>
</feature>
<keyword evidence="9" id="KW-1185">Reference proteome</keyword>
<evidence type="ECO:0000313" key="8">
    <source>
        <dbReference type="EMBL" id="WVX79380.1"/>
    </source>
</evidence>
<feature type="transmembrane region" description="Helical" evidence="6">
    <location>
        <begin position="274"/>
        <end position="290"/>
    </location>
</feature>
<dbReference type="InterPro" id="IPR011701">
    <property type="entry name" value="MFS"/>
</dbReference>
<dbReference type="InterPro" id="IPR005829">
    <property type="entry name" value="Sugar_transporter_CS"/>
</dbReference>
<keyword evidence="2" id="KW-0813">Transport</keyword>
<dbReference type="Pfam" id="PF07690">
    <property type="entry name" value="MFS_1"/>
    <property type="match status" value="1"/>
</dbReference>
<feature type="transmembrane region" description="Helical" evidence="6">
    <location>
        <begin position="296"/>
        <end position="316"/>
    </location>
</feature>
<feature type="transmembrane region" description="Helical" evidence="6">
    <location>
        <begin position="136"/>
        <end position="158"/>
    </location>
</feature>
<dbReference type="SUPFAM" id="SSF103473">
    <property type="entry name" value="MFS general substrate transporter"/>
    <property type="match status" value="1"/>
</dbReference>
<organism evidence="8 9">
    <name type="scientific">Niallia oryzisoli</name>
    <dbReference type="NCBI Taxonomy" id="1737571"/>
    <lineage>
        <taxon>Bacteria</taxon>
        <taxon>Bacillati</taxon>
        <taxon>Bacillota</taxon>
        <taxon>Bacilli</taxon>
        <taxon>Bacillales</taxon>
        <taxon>Bacillaceae</taxon>
        <taxon>Niallia</taxon>
    </lineage>
</organism>
<evidence type="ECO:0000256" key="3">
    <source>
        <dbReference type="ARBA" id="ARBA00022692"/>
    </source>
</evidence>
<evidence type="ECO:0000259" key="7">
    <source>
        <dbReference type="PROSITE" id="PS50850"/>
    </source>
</evidence>
<dbReference type="PANTHER" id="PTHR23531">
    <property type="entry name" value="QUINOLENE RESISTANCE PROTEIN NORA"/>
    <property type="match status" value="1"/>
</dbReference>
<keyword evidence="3 6" id="KW-0812">Transmembrane</keyword>
<evidence type="ECO:0000256" key="2">
    <source>
        <dbReference type="ARBA" id="ARBA00022448"/>
    </source>
</evidence>
<evidence type="ECO:0000313" key="9">
    <source>
        <dbReference type="Proteomes" id="UP001357223"/>
    </source>
</evidence>
<dbReference type="InterPro" id="IPR052714">
    <property type="entry name" value="MFS_Exporter"/>
</dbReference>
<feature type="transmembrane region" description="Helical" evidence="6">
    <location>
        <begin position="336"/>
        <end position="357"/>
    </location>
</feature>
<dbReference type="Proteomes" id="UP001357223">
    <property type="component" value="Chromosome"/>
</dbReference>
<feature type="transmembrane region" description="Helical" evidence="6">
    <location>
        <begin position="47"/>
        <end position="65"/>
    </location>
</feature>
<comment type="subcellular location">
    <subcellularLocation>
        <location evidence="1">Cell membrane</location>
        <topology evidence="1">Multi-pass membrane protein</topology>
    </subcellularLocation>
</comment>
<feature type="domain" description="Major facilitator superfamily (MFS) profile" evidence="7">
    <location>
        <begin position="10"/>
        <end position="386"/>
    </location>
</feature>
<dbReference type="PANTHER" id="PTHR23531:SF2">
    <property type="entry name" value="PERMEASE"/>
    <property type="match status" value="1"/>
</dbReference>
<evidence type="ECO:0000256" key="1">
    <source>
        <dbReference type="ARBA" id="ARBA00004651"/>
    </source>
</evidence>
<evidence type="ECO:0000256" key="5">
    <source>
        <dbReference type="ARBA" id="ARBA00023136"/>
    </source>
</evidence>
<dbReference type="PROSITE" id="PS50850">
    <property type="entry name" value="MFS"/>
    <property type="match status" value="1"/>
</dbReference>
<feature type="transmembrane region" description="Helical" evidence="6">
    <location>
        <begin position="363"/>
        <end position="381"/>
    </location>
</feature>
<dbReference type="InterPro" id="IPR020846">
    <property type="entry name" value="MFS_dom"/>
</dbReference>
<dbReference type="CDD" id="cd17489">
    <property type="entry name" value="MFS_YfcJ_like"/>
    <property type="match status" value="1"/>
</dbReference>
<keyword evidence="5 6" id="KW-0472">Membrane</keyword>
<name>A0ABZ2C785_9BACI</name>
<reference evidence="8 9" key="1">
    <citation type="submission" date="2023-10" db="EMBL/GenBank/DDBJ databases">
        <title>Niallia locisalis sp.nov. isolated from a salt pond sample.</title>
        <authorList>
            <person name="Li X.-J."/>
            <person name="Dong L."/>
        </authorList>
    </citation>
    <scope>NUCLEOTIDE SEQUENCE [LARGE SCALE GENOMIC DNA]</scope>
    <source>
        <strain evidence="8 9">DSM 29761</strain>
    </source>
</reference>
<proteinExistence type="predicted"/>
<keyword evidence="4 6" id="KW-1133">Transmembrane helix</keyword>
<feature type="transmembrane region" description="Helical" evidence="6">
    <location>
        <begin position="77"/>
        <end position="95"/>
    </location>
</feature>
<sequence length="401" mass="44651">MTKPKQWTKDFILISLNNFFTHIVFYILMVTIALYVTKEFSASPSMAGLSIGIFVLASLAARIFAGKYMDRIGRKRAMIVALIVFVVAMFLHLQVNHFVLFMLIRVIHGASHGFITTIAGAIAADLIPNERRGEGTGYYTTSMNLAMAIGPFIGLYVIEHASFHIILLIGTVVAVIDFIISLFLKVPEVNSIHDTKITKWHWKDFIEPRALPISTILLIITLGYASLLSYLSLYAREIDLVEISSYFFMVYAAALLVSRPFTGKWFDKYGENKVTYPLIICLAIGFILLSQTQNALVFLLSGALIGIGYGTVLSNFQAIAIQQSPSNRKALATSTFFMFLDLANGIGPYLIGILIGFMSLQHLYLSVAIWMLLCMGFYFFAHGKKASIKSPVEEKMVEQNG</sequence>
<dbReference type="RefSeq" id="WP_338448314.1">
    <property type="nucleotide sequence ID" value="NZ_CP137640.1"/>
</dbReference>
<accession>A0ABZ2C785</accession>
<evidence type="ECO:0000256" key="4">
    <source>
        <dbReference type="ARBA" id="ARBA00022989"/>
    </source>
</evidence>
<dbReference type="PROSITE" id="PS00216">
    <property type="entry name" value="SUGAR_TRANSPORT_1"/>
    <property type="match status" value="1"/>
</dbReference>
<feature type="transmembrane region" description="Helical" evidence="6">
    <location>
        <begin position="164"/>
        <end position="184"/>
    </location>
</feature>
<dbReference type="Gene3D" id="1.20.1250.20">
    <property type="entry name" value="MFS general substrate transporter like domains"/>
    <property type="match status" value="1"/>
</dbReference>
<evidence type="ECO:0000256" key="6">
    <source>
        <dbReference type="SAM" id="Phobius"/>
    </source>
</evidence>
<protein>
    <submittedName>
        <fullName evidence="8">MFS transporter</fullName>
    </submittedName>
</protein>
<dbReference type="InterPro" id="IPR036259">
    <property type="entry name" value="MFS_trans_sf"/>
</dbReference>